<proteinExistence type="predicted"/>
<name>A0A502DVP5_9BURK</name>
<gene>
    <name evidence="2" type="ORF">EAH82_09875</name>
</gene>
<sequence length="147" mass="16044">MRKAEKGFTLIELMIVVAVIAILAAIAYPSYQEYVMRSRRVEGQSLLNDVAARQERWRAQNGEYLTNGTASEIATKLKLAQIEKSENGYYTLGVTKAADNSDGGYTLKATRSGVQANDRKCGDFTLNATGKKDMVAGTPGTAALCWR</sequence>
<dbReference type="PANTHER" id="PTHR30093:SF47">
    <property type="entry name" value="TYPE IV PILUS NON-CORE MINOR PILIN PILE"/>
    <property type="match status" value="1"/>
</dbReference>
<evidence type="ECO:0000256" key="1">
    <source>
        <dbReference type="SAM" id="Phobius"/>
    </source>
</evidence>
<dbReference type="SUPFAM" id="SSF54523">
    <property type="entry name" value="Pili subunits"/>
    <property type="match status" value="1"/>
</dbReference>
<dbReference type="AlphaFoldDB" id="A0A502DVP5"/>
<dbReference type="EMBL" id="RCZI01000002">
    <property type="protein sequence ID" value="TPG29423.1"/>
    <property type="molecule type" value="Genomic_DNA"/>
</dbReference>
<organism evidence="2 3">
    <name type="scientific">Variovorax guangxiensis</name>
    <dbReference type="NCBI Taxonomy" id="1775474"/>
    <lineage>
        <taxon>Bacteria</taxon>
        <taxon>Pseudomonadati</taxon>
        <taxon>Pseudomonadota</taxon>
        <taxon>Betaproteobacteria</taxon>
        <taxon>Burkholderiales</taxon>
        <taxon>Comamonadaceae</taxon>
        <taxon>Variovorax</taxon>
    </lineage>
</organism>
<dbReference type="InterPro" id="IPR012902">
    <property type="entry name" value="N_methyl_site"/>
</dbReference>
<dbReference type="Pfam" id="PF07963">
    <property type="entry name" value="N_methyl"/>
    <property type="match status" value="1"/>
</dbReference>
<dbReference type="PANTHER" id="PTHR30093">
    <property type="entry name" value="GENERAL SECRETION PATHWAY PROTEIN G"/>
    <property type="match status" value="1"/>
</dbReference>
<evidence type="ECO:0000313" key="2">
    <source>
        <dbReference type="EMBL" id="TPG29423.1"/>
    </source>
</evidence>
<dbReference type="Gene3D" id="3.30.700.10">
    <property type="entry name" value="Glycoprotein, Type 4 Pilin"/>
    <property type="match status" value="1"/>
</dbReference>
<protein>
    <submittedName>
        <fullName evidence="2">Prepilin-type N-terminal cleavage/methylation domain-containing protein</fullName>
    </submittedName>
</protein>
<keyword evidence="1" id="KW-0472">Membrane</keyword>
<keyword evidence="1" id="KW-1133">Transmembrane helix</keyword>
<dbReference type="NCBIfam" id="TIGR02532">
    <property type="entry name" value="IV_pilin_GFxxxE"/>
    <property type="match status" value="1"/>
</dbReference>
<reference evidence="2 3" key="1">
    <citation type="journal article" date="2019" name="Environ. Microbiol.">
        <title>Species interactions and distinct microbial communities in high Arctic permafrost affected cryosols are associated with the CH4 and CO2 gas fluxes.</title>
        <authorList>
            <person name="Altshuler I."/>
            <person name="Hamel J."/>
            <person name="Turney S."/>
            <person name="Magnuson E."/>
            <person name="Levesque R."/>
            <person name="Greer C."/>
            <person name="Whyte L.G."/>
        </authorList>
    </citation>
    <scope>NUCLEOTIDE SEQUENCE [LARGE SCALE GENOMIC DNA]</scope>
    <source>
        <strain evidence="2 3">S06.C</strain>
    </source>
</reference>
<feature type="transmembrane region" description="Helical" evidence="1">
    <location>
        <begin position="7"/>
        <end position="31"/>
    </location>
</feature>
<dbReference type="Pfam" id="PF16732">
    <property type="entry name" value="ComP_DUS"/>
    <property type="match status" value="1"/>
</dbReference>
<dbReference type="GO" id="GO:0043683">
    <property type="term" value="P:type IV pilus assembly"/>
    <property type="evidence" value="ECO:0007669"/>
    <property type="project" value="InterPro"/>
</dbReference>
<dbReference type="OrthoDB" id="8592370at2"/>
<keyword evidence="1" id="KW-0812">Transmembrane</keyword>
<dbReference type="InterPro" id="IPR031982">
    <property type="entry name" value="PilE-like"/>
</dbReference>
<accession>A0A502DVP5</accession>
<dbReference type="PROSITE" id="PS00409">
    <property type="entry name" value="PROKAR_NTER_METHYL"/>
    <property type="match status" value="1"/>
</dbReference>
<evidence type="ECO:0000313" key="3">
    <source>
        <dbReference type="Proteomes" id="UP000319212"/>
    </source>
</evidence>
<dbReference type="InterPro" id="IPR045584">
    <property type="entry name" value="Pilin-like"/>
</dbReference>
<comment type="caution">
    <text evidence="2">The sequence shown here is derived from an EMBL/GenBank/DDBJ whole genome shotgun (WGS) entry which is preliminary data.</text>
</comment>
<dbReference type="Proteomes" id="UP000319212">
    <property type="component" value="Unassembled WGS sequence"/>
</dbReference>